<dbReference type="PROSITE" id="PS51272">
    <property type="entry name" value="SLH"/>
    <property type="match status" value="3"/>
</dbReference>
<protein>
    <recommendedName>
        <fullName evidence="3">SLH domain-containing protein</fullName>
    </recommendedName>
</protein>
<dbReference type="PANTHER" id="PTHR43308">
    <property type="entry name" value="OUTER MEMBRANE PROTEIN ALPHA-RELATED"/>
    <property type="match status" value="1"/>
</dbReference>
<evidence type="ECO:0000313" key="4">
    <source>
        <dbReference type="EMBL" id="CAG9606555.1"/>
    </source>
</evidence>
<dbReference type="Pfam" id="PF00395">
    <property type="entry name" value="SLH"/>
    <property type="match status" value="3"/>
</dbReference>
<dbReference type="Pfam" id="PF12733">
    <property type="entry name" value="Cadherin-like"/>
    <property type="match status" value="1"/>
</dbReference>
<feature type="domain" description="SLH" evidence="3">
    <location>
        <begin position="2232"/>
        <end position="2295"/>
    </location>
</feature>
<sequence length="2394" mass="254468">MNFLLKENKQRWVSIFIILLLLLQYVPTANAAPMSTDWSANQIASTGDLYGVSYGNGQWIAVGDGTAIAQSTDGVNWTKKQLAGTVPYAANSFYDALYTGSKWIIVGAFGSLIPGIGNMAQIYTSPDGSTWTSKDSKVIGVSSNLVSIAQNGQTLVAVGNINYETPVVTTSTDGGETWTNYSSQIGSGRNSLNKVIYGGGKFVAVGDNGNLFTSSNGTIWTQQPSNTVADLFGAVYTNGKFYVVGNEKLLTSTDGQSWTVTNLPIEYPAIASSGGESVIVGIMGKILSSTDGVTWTENNSGTTTDLWNVNYGNGKFVTVGAAGQTATRTAIPGYVPSTNANLSHLSLSAGTLTPSFSAATMNYTAAVSNQNSIDVTAITADAKAKFTVNGMAPVSGNKVTVPLVTGTNTVAIKVTAEDNTAAQNYTVTITNVVGSPLDPFNNAATVGEMRTAMEGAAPLFIFQSQAGYDSFFSNVKNDKDNVYQYMLANRGAGFINQKNLQDVIGDGIEKRSPYMNLHETRDAASMLYFAYLLGPDFDFGINLSGYMSFIIDENMLEADKIGAKLSARIPVDGFVGPTDLQAALDESIQEYVSESLASDKANLLIGYAAGDSENHVTQNLILPVTGDSGLTTRIIWTSNYSFINANGNVTRPTSSQGNTTVTLTATMVKSGAVAVKTFTVLLKALEITDAEAVIQDKSLLDIGYNGTDSASSVTQNVSLKTSGQNGTTITWSSNAPQFIAADGTVMRPSFIQGDQTVILTATITKNGATATKLFTLTLPKMPMSDSEAVGNDKASLDIGYNGTDSASSVTQNVTLKTAGPFGTTISWSTNSPAFIAVDGRVTRPSYLQGDQTVIFTATIMKNGVVDTKQFMLTIVKLPMSDVEAVELDKAGLNVGYNGSDSNSSVTQNVILKTAGENGTTLTWSSNSPAFIAADGTVTRPTYLQGDQTVILTATITKNGARDTKPFTLTLPKMPMSDSEAVGIDKAGLEIGYNGTDSAASVMQNVILKTAGPAGTTISWSTDSPAFITADGKVTRPTYLQGDQTVTLTATIMKNGAVDTKQFTVTVVKLPMSDSEAVMLDKAGLNVGYNGSDSATSVTQKVTLKTVGGNGTTITWSSNSPAFIAADGTVTRPTYLQGDQTVILTATITKNGATDRKPFTLTLPKMPMSDSEAVGIDKAGLEIGYNGADSASSVAQNVILKTAGQAGTTISWSTDSSAFIAEDGKVTRPTYLQGDQTVTLTATIMKNGAVDTKQFTVTVVKLPMSDSEAVGIEKVGLDIGYNGADSATSVTQNVILKTAGENGTTISWSSNTPAFIAADGKVTRPTYLQGDQTVTLTATIMKNGAVDTKQFTVTIVKLPMSDSEAVELDKAGLNVGYKVLDSATSVTQNVTLKTVGENGTTITWSSNSAAFVAADGTVTRPSYTEGDQVVTLTATITKNGATDIKTFTLTLPKLPMTDAEAVTLDKTSLEIGYNGADNANSVTDHVVLETAGQYGATITWSSSNPSFIAADGTVTRPTFTQGDQIVTLTATITKNGATDIKTFTLTLPKLPMTDAEAVTLDKTSLEIGYNGADNANSVTDNVALEAVGQYGTTITWSSSNPSFVLEDGTVTRPTFTQGDQVVTLTATITKNGATDIKTFTLTLPKLPMTDAEAVTLDKTSLEIGYNGADNANSVTNNVVLKTAGPYGTTITWSSSIASFVAKDGTVTRPTFTEGDQVVTLTATIKKNGATDIKTFTLHLPKLPINDAEAVGIEKASLSIGYNGADAENSVTNDLILKTAGQYGTTVTWSSTAPEFVAVDGTVTRPSYTQGDQEVTLTATIQRSTVTEVKLFTVFLPHLPMSDAEAVEIEKGLLEIGYNDNNHADSVTTNVMLKTTGQHGTTIAWSSNLPAYVTPDGKVTRPEYFQGNLKVTVTATITKGSASTTKTFVLTLMKLPKPPVTEPLSETIVVDVVSGDGSNGVLVQTEIKRTTNPNGVIKDHVTFTNEKALETIEKMKAMASKTARIMLPDIQDKVSEVTVTVPKEAVKALLDAGIDLEIFTENGSIFISKESYSNVNGDLYFQIVPVKDNKESDAIENRAKQDQMVRQIGENNTDAITILGRSMEIETNMQNHRVTLTFPVGLSLPTEPTARKEILDNLVIFIEHSDGTKEVLQGKVVDYKEGNLGIEFDVNKFSTFTMLYVKGAKDYFSKEEITHKPYIKGYADGNFNPNAPITRAQMAAMLARNLGVAYSGNGVPSFVDTPKSYWAFIEIELVNQTGIMTGSVNGTFQPQETITRAQMATIAFRWVQKECQANANAYPFCEKVLTKESVSFKDVSDKHWAKEAIAVMATTGIMEGYENNTFRPNEKLTRAQAVKVLNRLFKREPLNGATTQTFKDVPVTHWAYKEIEEAATEHIH</sequence>
<dbReference type="PANTHER" id="PTHR43308:SF5">
    <property type="entry name" value="S-LAYER PROTEIN _ PEPTIDOGLYCAN ENDO-BETA-N-ACETYLGLUCOSAMINIDASE"/>
    <property type="match status" value="1"/>
</dbReference>
<dbReference type="EMBL" id="CAKJTG010000001">
    <property type="protein sequence ID" value="CAG9606555.1"/>
    <property type="molecule type" value="Genomic_DNA"/>
</dbReference>
<accession>A0A9C7L9M0</accession>
<organism evidence="4 5">
    <name type="scientific">Pseudoneobacillus rhizosphaerae</name>
    <dbReference type="NCBI Taxonomy" id="2880968"/>
    <lineage>
        <taxon>Bacteria</taxon>
        <taxon>Bacillati</taxon>
        <taxon>Bacillota</taxon>
        <taxon>Bacilli</taxon>
        <taxon>Bacillales</taxon>
        <taxon>Bacillaceae</taxon>
        <taxon>Pseudoneobacillus</taxon>
    </lineage>
</organism>
<reference evidence="4" key="1">
    <citation type="submission" date="2021-10" db="EMBL/GenBank/DDBJ databases">
        <authorList>
            <person name="Criscuolo A."/>
        </authorList>
    </citation>
    <scope>NUCLEOTIDE SEQUENCE</scope>
    <source>
        <strain evidence="4">CIP111885</strain>
    </source>
</reference>
<dbReference type="InterPro" id="IPR001119">
    <property type="entry name" value="SLH_dom"/>
</dbReference>
<evidence type="ECO:0000259" key="3">
    <source>
        <dbReference type="PROSITE" id="PS51272"/>
    </source>
</evidence>
<feature type="signal peptide" evidence="2">
    <location>
        <begin position="1"/>
        <end position="31"/>
    </location>
</feature>
<dbReference type="CDD" id="cd15482">
    <property type="entry name" value="Sialidase_non-viral"/>
    <property type="match status" value="1"/>
</dbReference>
<name>A0A9C7L9M0_9BACI</name>
<feature type="domain" description="SLH" evidence="3">
    <location>
        <begin position="2306"/>
        <end position="2369"/>
    </location>
</feature>
<proteinExistence type="predicted"/>
<keyword evidence="5" id="KW-1185">Reference proteome</keyword>
<feature type="chain" id="PRO_5039337218" description="SLH domain-containing protein" evidence="2">
    <location>
        <begin position="32"/>
        <end position="2394"/>
    </location>
</feature>
<dbReference type="InterPro" id="IPR046780">
    <property type="entry name" value="aBig_2"/>
</dbReference>
<dbReference type="Proteomes" id="UP000789845">
    <property type="component" value="Unassembled WGS sequence"/>
</dbReference>
<dbReference type="SUPFAM" id="SSF50939">
    <property type="entry name" value="Sialidases"/>
    <property type="match status" value="2"/>
</dbReference>
<comment type="caution">
    <text evidence="4">The sequence shown here is derived from an EMBL/GenBank/DDBJ whole genome shotgun (WGS) entry which is preliminary data.</text>
</comment>
<dbReference type="InterPro" id="IPR036278">
    <property type="entry name" value="Sialidase_sf"/>
</dbReference>
<feature type="domain" description="SLH" evidence="3">
    <location>
        <begin position="2171"/>
        <end position="2231"/>
    </location>
</feature>
<dbReference type="InterPro" id="IPR025883">
    <property type="entry name" value="Cadherin-like_domain"/>
</dbReference>
<keyword evidence="1 2" id="KW-0732">Signal</keyword>
<dbReference type="Pfam" id="PF20578">
    <property type="entry name" value="aBig_2"/>
    <property type="match status" value="14"/>
</dbReference>
<evidence type="ECO:0000313" key="5">
    <source>
        <dbReference type="Proteomes" id="UP000789845"/>
    </source>
</evidence>
<evidence type="ECO:0000256" key="2">
    <source>
        <dbReference type="SAM" id="SignalP"/>
    </source>
</evidence>
<evidence type="ECO:0000256" key="1">
    <source>
        <dbReference type="ARBA" id="ARBA00022729"/>
    </source>
</evidence>
<dbReference type="InterPro" id="IPR051465">
    <property type="entry name" value="Cell_Envelope_Struct_Comp"/>
</dbReference>
<dbReference type="RefSeq" id="WP_230494836.1">
    <property type="nucleotide sequence ID" value="NZ_CAKJTG010000001.1"/>
</dbReference>
<gene>
    <name evidence="4" type="ORF">NEOCIP111885_00243</name>
</gene>